<protein>
    <recommendedName>
        <fullName evidence="4">Serine carboxypeptidase</fullName>
    </recommendedName>
</protein>
<dbReference type="AlphaFoldDB" id="A0A7R9M724"/>
<proteinExistence type="inferred from homology"/>
<dbReference type="SUPFAM" id="SSF53474">
    <property type="entry name" value="alpha/beta-Hydrolases"/>
    <property type="match status" value="1"/>
</dbReference>
<dbReference type="PANTHER" id="PTHR11802">
    <property type="entry name" value="SERINE PROTEASE FAMILY S10 SERINE CARBOXYPEPTIDASE"/>
    <property type="match status" value="1"/>
</dbReference>
<dbReference type="GO" id="GO:0004185">
    <property type="term" value="F:serine-type carboxypeptidase activity"/>
    <property type="evidence" value="ECO:0007669"/>
    <property type="project" value="InterPro"/>
</dbReference>
<organism evidence="2">
    <name type="scientific">Oppiella nova</name>
    <dbReference type="NCBI Taxonomy" id="334625"/>
    <lineage>
        <taxon>Eukaryota</taxon>
        <taxon>Metazoa</taxon>
        <taxon>Ecdysozoa</taxon>
        <taxon>Arthropoda</taxon>
        <taxon>Chelicerata</taxon>
        <taxon>Arachnida</taxon>
        <taxon>Acari</taxon>
        <taxon>Acariformes</taxon>
        <taxon>Sarcoptiformes</taxon>
        <taxon>Oribatida</taxon>
        <taxon>Brachypylina</taxon>
        <taxon>Oppioidea</taxon>
        <taxon>Oppiidae</taxon>
        <taxon>Oppiella</taxon>
    </lineage>
</organism>
<dbReference type="GO" id="GO:0006508">
    <property type="term" value="P:proteolysis"/>
    <property type="evidence" value="ECO:0007669"/>
    <property type="project" value="InterPro"/>
</dbReference>
<dbReference type="OrthoDB" id="1022205at2759"/>
<evidence type="ECO:0008006" key="4">
    <source>
        <dbReference type="Google" id="ProtNLM"/>
    </source>
</evidence>
<dbReference type="Gene3D" id="3.40.50.1820">
    <property type="entry name" value="alpha/beta hydrolase"/>
    <property type="match status" value="1"/>
</dbReference>
<accession>A0A7R9M724</accession>
<name>A0A7R9M724_9ACAR</name>
<sequence length="146" mass="15785">MSQQSGVGLNVLYIYVQLLGEPKAPGVTLTLGAYTALGANLDEITSLPGLSQPIKFKQYSGYLNASKGRHHFYWFVESETDPENAPVVLWLTGGPGCSSLFAMMTENGPFSANEDGVTLSSREHAWNTVANMVFMESPVSTGYTIN</sequence>
<reference evidence="2" key="1">
    <citation type="submission" date="2020-11" db="EMBL/GenBank/DDBJ databases">
        <authorList>
            <person name="Tran Van P."/>
        </authorList>
    </citation>
    <scope>NUCLEOTIDE SEQUENCE</scope>
</reference>
<comment type="similarity">
    <text evidence="1">Belongs to the peptidase S10 family.</text>
</comment>
<evidence type="ECO:0000313" key="2">
    <source>
        <dbReference type="EMBL" id="CAD7654790.1"/>
    </source>
</evidence>
<dbReference type="InterPro" id="IPR029058">
    <property type="entry name" value="AB_hydrolase_fold"/>
</dbReference>
<dbReference type="PANTHER" id="PTHR11802:SF201">
    <property type="entry name" value="CARBOXYPEPTIDASE"/>
    <property type="match status" value="1"/>
</dbReference>
<dbReference type="EMBL" id="OC923336">
    <property type="protein sequence ID" value="CAD7654790.1"/>
    <property type="molecule type" value="Genomic_DNA"/>
</dbReference>
<evidence type="ECO:0000313" key="3">
    <source>
        <dbReference type="Proteomes" id="UP000728032"/>
    </source>
</evidence>
<dbReference type="Pfam" id="PF00450">
    <property type="entry name" value="Peptidase_S10"/>
    <property type="match status" value="1"/>
</dbReference>
<keyword evidence="3" id="KW-1185">Reference proteome</keyword>
<dbReference type="Proteomes" id="UP000728032">
    <property type="component" value="Unassembled WGS sequence"/>
</dbReference>
<gene>
    <name evidence="2" type="ORF">ONB1V03_LOCUS11435</name>
</gene>
<dbReference type="EMBL" id="CAJPVJ010008511">
    <property type="protein sequence ID" value="CAG2171977.1"/>
    <property type="molecule type" value="Genomic_DNA"/>
</dbReference>
<evidence type="ECO:0000256" key="1">
    <source>
        <dbReference type="ARBA" id="ARBA00009431"/>
    </source>
</evidence>
<dbReference type="InterPro" id="IPR001563">
    <property type="entry name" value="Peptidase_S10"/>
</dbReference>